<dbReference type="InterPro" id="IPR003598">
    <property type="entry name" value="Ig_sub2"/>
</dbReference>
<dbReference type="SMART" id="SM00409">
    <property type="entry name" value="IG"/>
    <property type="match status" value="4"/>
</dbReference>
<evidence type="ECO:0000259" key="8">
    <source>
        <dbReference type="PROSITE" id="PS50853"/>
    </source>
</evidence>
<dbReference type="SMART" id="SM00408">
    <property type="entry name" value="IGc2"/>
    <property type="match status" value="3"/>
</dbReference>
<feature type="domain" description="Ig-like" evidence="7">
    <location>
        <begin position="315"/>
        <end position="389"/>
    </location>
</feature>
<dbReference type="PROSITE" id="PS50853">
    <property type="entry name" value="FN3"/>
    <property type="match status" value="2"/>
</dbReference>
<comment type="similarity">
    <text evidence="2">Belongs to the protein kinase superfamily. CAMK Ser/Thr protein kinase family.</text>
</comment>
<dbReference type="Proteomes" id="UP000230423">
    <property type="component" value="Unassembled WGS sequence"/>
</dbReference>
<dbReference type="EMBL" id="KZ346518">
    <property type="protein sequence ID" value="PIO69784.1"/>
    <property type="molecule type" value="Genomic_DNA"/>
</dbReference>
<dbReference type="SUPFAM" id="SSF48726">
    <property type="entry name" value="Immunoglobulin"/>
    <property type="match status" value="4"/>
</dbReference>
<dbReference type="SMART" id="SM00060">
    <property type="entry name" value="FN3"/>
    <property type="match status" value="4"/>
</dbReference>
<dbReference type="OrthoDB" id="504170at2759"/>
<evidence type="ECO:0000256" key="3">
    <source>
        <dbReference type="ARBA" id="ARBA00022490"/>
    </source>
</evidence>
<dbReference type="PANTHER" id="PTHR13817:SF151">
    <property type="entry name" value="TITIN"/>
    <property type="match status" value="1"/>
</dbReference>
<dbReference type="Gene3D" id="2.60.40.10">
    <property type="entry name" value="Immunoglobulins"/>
    <property type="match status" value="8"/>
</dbReference>
<evidence type="ECO:0000256" key="6">
    <source>
        <dbReference type="ARBA" id="ARBA00023319"/>
    </source>
</evidence>
<accession>A0A2G9UHR9</accession>
<evidence type="ECO:0000313" key="9">
    <source>
        <dbReference type="EMBL" id="PIO69784.1"/>
    </source>
</evidence>
<dbReference type="InterPro" id="IPR003961">
    <property type="entry name" value="FN3_dom"/>
</dbReference>
<reference evidence="9 10" key="1">
    <citation type="submission" date="2015-09" db="EMBL/GenBank/DDBJ databases">
        <title>Draft genome of the parasitic nematode Teladorsagia circumcincta isolate WARC Sus (inbred).</title>
        <authorList>
            <person name="Mitreva M."/>
        </authorList>
    </citation>
    <scope>NUCLEOTIDE SEQUENCE [LARGE SCALE GENOMIC DNA]</scope>
    <source>
        <strain evidence="9 10">S</strain>
    </source>
</reference>
<evidence type="ECO:0000256" key="2">
    <source>
        <dbReference type="ARBA" id="ARBA00006692"/>
    </source>
</evidence>
<dbReference type="GO" id="GO:0045214">
    <property type="term" value="P:sarcomere organization"/>
    <property type="evidence" value="ECO:0007669"/>
    <property type="project" value="TreeGrafter"/>
</dbReference>
<evidence type="ECO:0000256" key="1">
    <source>
        <dbReference type="ARBA" id="ARBA00004204"/>
    </source>
</evidence>
<feature type="non-terminal residue" evidence="9">
    <location>
        <position position="1"/>
    </location>
</feature>
<dbReference type="SUPFAM" id="SSF49265">
    <property type="entry name" value="Fibronectin type III"/>
    <property type="match status" value="3"/>
</dbReference>
<evidence type="ECO:0000256" key="5">
    <source>
        <dbReference type="ARBA" id="ARBA00023157"/>
    </source>
</evidence>
<dbReference type="InterPro" id="IPR013783">
    <property type="entry name" value="Ig-like_fold"/>
</dbReference>
<organism evidence="9 10">
    <name type="scientific">Teladorsagia circumcincta</name>
    <name type="common">Brown stomach worm</name>
    <name type="synonym">Ostertagia circumcincta</name>
    <dbReference type="NCBI Taxonomy" id="45464"/>
    <lineage>
        <taxon>Eukaryota</taxon>
        <taxon>Metazoa</taxon>
        <taxon>Ecdysozoa</taxon>
        <taxon>Nematoda</taxon>
        <taxon>Chromadorea</taxon>
        <taxon>Rhabditida</taxon>
        <taxon>Rhabditina</taxon>
        <taxon>Rhabditomorpha</taxon>
        <taxon>Strongyloidea</taxon>
        <taxon>Trichostrongylidae</taxon>
        <taxon>Teladorsagia</taxon>
    </lineage>
</organism>
<evidence type="ECO:0000313" key="10">
    <source>
        <dbReference type="Proteomes" id="UP000230423"/>
    </source>
</evidence>
<dbReference type="InterPro" id="IPR050964">
    <property type="entry name" value="Striated_Muscle_Regulatory"/>
</dbReference>
<dbReference type="InterPro" id="IPR007110">
    <property type="entry name" value="Ig-like_dom"/>
</dbReference>
<dbReference type="CDD" id="cd00063">
    <property type="entry name" value="FN3"/>
    <property type="match status" value="3"/>
</dbReference>
<dbReference type="PRINTS" id="PR00014">
    <property type="entry name" value="FNTYPEIII"/>
</dbReference>
<name>A0A2G9UHR9_TELCI</name>
<feature type="domain" description="Ig-like" evidence="7">
    <location>
        <begin position="393"/>
        <end position="482"/>
    </location>
</feature>
<dbReference type="GO" id="GO:0031430">
    <property type="term" value="C:M band"/>
    <property type="evidence" value="ECO:0007669"/>
    <property type="project" value="TreeGrafter"/>
</dbReference>
<dbReference type="Pfam" id="PF07679">
    <property type="entry name" value="I-set"/>
    <property type="match status" value="4"/>
</dbReference>
<feature type="domain" description="Ig-like" evidence="7">
    <location>
        <begin position="205"/>
        <end position="297"/>
    </location>
</feature>
<proteinExistence type="inferred from homology"/>
<keyword evidence="4" id="KW-0677">Repeat</keyword>
<dbReference type="FunFam" id="2.60.40.10:FF:000211">
    <property type="entry name" value="Obscurin-like protein 1"/>
    <property type="match status" value="1"/>
</dbReference>
<feature type="domain" description="Fibronectin type-III" evidence="8">
    <location>
        <begin position="581"/>
        <end position="675"/>
    </location>
</feature>
<gene>
    <name evidence="9" type="ORF">TELCIR_08379</name>
</gene>
<evidence type="ECO:0000259" key="7">
    <source>
        <dbReference type="PROSITE" id="PS50835"/>
    </source>
</evidence>
<dbReference type="Pfam" id="PF00041">
    <property type="entry name" value="fn3"/>
    <property type="match status" value="3"/>
</dbReference>
<dbReference type="PROSITE" id="PS50835">
    <property type="entry name" value="IG_LIKE"/>
    <property type="match status" value="3"/>
</dbReference>
<dbReference type="InterPro" id="IPR036116">
    <property type="entry name" value="FN3_sf"/>
</dbReference>
<dbReference type="InterPro" id="IPR036179">
    <property type="entry name" value="Ig-like_dom_sf"/>
</dbReference>
<comment type="subcellular location">
    <subcellularLocation>
        <location evidence="1">Cytoplasm</location>
        <location evidence="1">Myofibril</location>
        <location evidence="1">Sarcomere</location>
    </subcellularLocation>
</comment>
<keyword evidence="5" id="KW-1015">Disulfide bond</keyword>
<dbReference type="InterPro" id="IPR003599">
    <property type="entry name" value="Ig_sub"/>
</dbReference>
<keyword evidence="6" id="KW-0393">Immunoglobulin domain</keyword>
<dbReference type="FunFam" id="2.60.40.10:FF:000345">
    <property type="entry name" value="Muscle M-line assembly protein unc-89"/>
    <property type="match status" value="1"/>
</dbReference>
<feature type="domain" description="Fibronectin type-III" evidence="8">
    <location>
        <begin position="12"/>
        <end position="138"/>
    </location>
</feature>
<protein>
    <submittedName>
        <fullName evidence="9">Immunoglobulin I-set domain protein</fullName>
    </submittedName>
</protein>
<keyword evidence="3" id="KW-0963">Cytoplasm</keyword>
<dbReference type="InterPro" id="IPR013098">
    <property type="entry name" value="Ig_I-set"/>
</dbReference>
<dbReference type="PANTHER" id="PTHR13817">
    <property type="entry name" value="TITIN"/>
    <property type="match status" value="1"/>
</dbReference>
<sequence>ITTGSLFKAPQITEQPIISDVTSDGCILKWNKPTEDGGSPIYGYDVYLRENGGEWTKVGILYKKVPWCLFCLKSLRNPTKHWPFQISAELVFATRYVVGDLRPSISYEFKVEAVNEAGLTSSSNLPSETLLITPTLDEPTAEYTLAYKSEGSSIWTEINCPSNSCSVTDLKEGVSYVFKVALRNEGGVGEFSDETEPIKITPKVPPAIIKPIRSATIPKKRALQLECHATAEPAPEYIWYKDGKEIIPQNANTEIINEGYMSLLIIHSVDNSDAGLYRCEVENPHGTADCTATVTVTDVRCHFESSFSEYIEVIEGQDIELCCSLSDEDGVVVWYKDGKPLQEDDRVHISADGTKRKLEISAVKDTDKGTYRCETSDGRSRTEGELVVKEEEPHISIGPQDLTINKFGTDAKLHCEFTRPVHKVFWYKNGQEIWSQANKYAITTSGNTSVLEIRNIDKSDIGEYKAALNEKEISAPAHLKLEVAPEITIRENLEDEVVFKAHEELAFHVEVIGHPQPTVNIVHKDSRIQNRASVEEYDNVVSVRMKNLSRNDCGIVKITAENQVGAVHKEVSLVVLDVPSEPLDLSSAETTVNSTMLSWNNPEKANGAPITGFIIERKAVDSNRWRPIGRTNANTMQFEATDLFSSQVYGFRVIAVNSVGEGPPSHSIDVLTKDDEESRLDSSESSLVSLLETPETPEANLDGAKVTLSWNAVPDANIYQLERQRNGGDWLEIAKIERTNFVDSSIPRNGTYCYRVIARSFTAESYPSGSTTPLVIVLPPEEGVTDSQEADLLDGQALQEELVVEGKVEENGELVKAEKSSKKRKSLQRK</sequence>
<keyword evidence="10" id="KW-1185">Reference proteome</keyword>
<dbReference type="AlphaFoldDB" id="A0A2G9UHR9"/>
<evidence type="ECO:0000256" key="4">
    <source>
        <dbReference type="ARBA" id="ARBA00022737"/>
    </source>
</evidence>